<feature type="domain" description="2EXR" evidence="1">
    <location>
        <begin position="200"/>
        <end position="308"/>
    </location>
</feature>
<protein>
    <recommendedName>
        <fullName evidence="1">2EXR domain-containing protein</fullName>
    </recommendedName>
</protein>
<comment type="caution">
    <text evidence="2">The sequence shown here is derived from an EMBL/GenBank/DDBJ whole genome shotgun (WGS) entry which is preliminary data.</text>
</comment>
<evidence type="ECO:0000313" key="3">
    <source>
        <dbReference type="Proteomes" id="UP000242519"/>
    </source>
</evidence>
<dbReference type="EMBL" id="MZNU01000003">
    <property type="protein sequence ID" value="OWP07513.1"/>
    <property type="molecule type" value="Genomic_DNA"/>
</dbReference>
<dbReference type="Proteomes" id="UP000242519">
    <property type="component" value="Unassembled WGS sequence"/>
</dbReference>
<organism evidence="2 3">
    <name type="scientific">Diplocarpon coronariae</name>
    <dbReference type="NCBI Taxonomy" id="2795749"/>
    <lineage>
        <taxon>Eukaryota</taxon>
        <taxon>Fungi</taxon>
        <taxon>Dikarya</taxon>
        <taxon>Ascomycota</taxon>
        <taxon>Pezizomycotina</taxon>
        <taxon>Leotiomycetes</taxon>
        <taxon>Helotiales</taxon>
        <taxon>Drepanopezizaceae</taxon>
        <taxon>Diplocarpon</taxon>
    </lineage>
</organism>
<dbReference type="OrthoDB" id="3562835at2759"/>
<gene>
    <name evidence="2" type="ORF">B2J93_8965</name>
</gene>
<reference evidence="2 3" key="1">
    <citation type="submission" date="2017-04" db="EMBL/GenBank/DDBJ databases">
        <title>Draft genome sequence of Marssonina coronaria NL1: causal agent of apple blotch.</title>
        <authorList>
            <person name="Cheng Q."/>
        </authorList>
    </citation>
    <scope>NUCLEOTIDE SEQUENCE [LARGE SCALE GENOMIC DNA]</scope>
    <source>
        <strain evidence="2 3">NL1</strain>
    </source>
</reference>
<accession>A0A218ZIU9</accession>
<proteinExistence type="predicted"/>
<dbReference type="InParanoid" id="A0A218ZIU9"/>
<sequence>MMDLILYVPSSSRNSCLDRMAASVCSISYPASLAAQGIAASHRSSTPTTSATASSVTDLIFCVSDPYCPLADIVQSSKPDIASMAAKNIATPNPTFTSPRAVIWNMEHALIHKMIVAASAPPSAEHTRLAALQAHFAMSQSSLKFPRFMAIGDLGSMRNFVARPAYHHFPTTFAAPQNAIHGVFPARMAAKLVVKEGRKFTVFKKLPLEMQYMIWSIAIATQHQEKRLLRVARDSPTLERTIDNATTARLLIISDIYRRKRLVPTLLHTCKYSRQEALKNYELWGCVDPLTFEMNKASVYVKLDIDIFFFGDAPVEDFWLLDTLINSSSPSSAKADDEARHIMLPQLSYIKHFAFDWELWCEILETEALWLCNLDSAKEITVAIRNPNHEQSEVDYALCRLRSVQPGTVRGECAAIVKGMTENAYALSKRELDDMNWPDESIKFTIATLSMDNSASEALGNTAKDELYLEEVLVYAPSPN</sequence>
<keyword evidence="3" id="KW-1185">Reference proteome</keyword>
<dbReference type="PANTHER" id="PTHR35910:SF1">
    <property type="entry name" value="2EXR DOMAIN-CONTAINING PROTEIN"/>
    <property type="match status" value="1"/>
</dbReference>
<dbReference type="InterPro" id="IPR045518">
    <property type="entry name" value="2EXR"/>
</dbReference>
<evidence type="ECO:0000259" key="1">
    <source>
        <dbReference type="Pfam" id="PF20150"/>
    </source>
</evidence>
<name>A0A218ZIU9_9HELO</name>
<dbReference type="AlphaFoldDB" id="A0A218ZIU9"/>
<dbReference type="PANTHER" id="PTHR35910">
    <property type="entry name" value="2EXR DOMAIN-CONTAINING PROTEIN"/>
    <property type="match status" value="1"/>
</dbReference>
<evidence type="ECO:0000313" key="2">
    <source>
        <dbReference type="EMBL" id="OWP07513.1"/>
    </source>
</evidence>
<dbReference type="Pfam" id="PF20150">
    <property type="entry name" value="2EXR"/>
    <property type="match status" value="1"/>
</dbReference>